<dbReference type="GO" id="GO:0032259">
    <property type="term" value="P:methylation"/>
    <property type="evidence" value="ECO:0007669"/>
    <property type="project" value="UniProtKB-KW"/>
</dbReference>
<protein>
    <submittedName>
        <fullName evidence="4">Thymidylate synthase</fullName>
    </submittedName>
</protein>
<sequence length="351" mass="39160">MFISADTLDDALRQAFTRLLSSKSRTSSGKGLAREIVGAILKIRNPRARFSRTENRAVLFSCLGETLWYLSGSNSLDHITYYIKKYRELSGAKKGARLASGGYGPRIFGTANKSQMNAAIQLIRRKLADPDGKSDTRQAVIQIYDKLDLFKNSSDVPCTCTLQFLPRSGRLHMVVHMRSNDAYIGLPHDVFAFTFMQEIVARDVGLELGTYTHSVGSLHLYDQDERRARDFLAEGWQSRTEMPAMPIGDPWPAIDWLRVNEEAIRKGRLSPLEADGVDPYWVDLARLLRIFALINAKNRRGIVEEQKAMHSGAYASFIRRKAQALTAASDEPQKGLPGIIDGGSNKLVAVP</sequence>
<dbReference type="InterPro" id="IPR023451">
    <property type="entry name" value="Thymidate_synth/dCMP_Mease_dom"/>
</dbReference>
<dbReference type="PANTHER" id="PTHR11548:SF9">
    <property type="entry name" value="THYMIDYLATE SYNTHASE"/>
    <property type="match status" value="1"/>
</dbReference>
<comment type="caution">
    <text evidence="4">The sequence shown here is derived from an EMBL/GenBank/DDBJ whole genome shotgun (WGS) entry which is preliminary data.</text>
</comment>
<dbReference type="GO" id="GO:0006231">
    <property type="term" value="P:dTMP biosynthetic process"/>
    <property type="evidence" value="ECO:0007669"/>
    <property type="project" value="TreeGrafter"/>
</dbReference>
<organism evidence="4 5">
    <name type="scientific">Falsiroseomonas algicola</name>
    <dbReference type="NCBI Taxonomy" id="2716930"/>
    <lineage>
        <taxon>Bacteria</taxon>
        <taxon>Pseudomonadati</taxon>
        <taxon>Pseudomonadota</taxon>
        <taxon>Alphaproteobacteria</taxon>
        <taxon>Acetobacterales</taxon>
        <taxon>Roseomonadaceae</taxon>
        <taxon>Falsiroseomonas</taxon>
    </lineage>
</organism>
<evidence type="ECO:0000256" key="2">
    <source>
        <dbReference type="ARBA" id="ARBA00022679"/>
    </source>
</evidence>
<reference evidence="4 5" key="1">
    <citation type="submission" date="2020-03" db="EMBL/GenBank/DDBJ databases">
        <title>Roseomonas stagni sp. nov., isolated from pond water in Japan.</title>
        <authorList>
            <person name="Furuhata K."/>
            <person name="Miyamoto H."/>
            <person name="Goto K."/>
        </authorList>
    </citation>
    <scope>NUCLEOTIDE SEQUENCE [LARGE SCALE GENOMIC DNA]</scope>
    <source>
        <strain evidence="4 5">PeD5</strain>
    </source>
</reference>
<gene>
    <name evidence="4" type="ORF">G3576_29430</name>
</gene>
<dbReference type="SUPFAM" id="SSF55831">
    <property type="entry name" value="Thymidylate synthase/dCMP hydroxymethylase"/>
    <property type="match status" value="1"/>
</dbReference>
<dbReference type="RefSeq" id="WP_164698065.1">
    <property type="nucleotide sequence ID" value="NZ_JAAIKB010000026.1"/>
</dbReference>
<dbReference type="Gene3D" id="3.30.572.10">
    <property type="entry name" value="Thymidylate synthase/dCMP hydroxymethylase domain"/>
    <property type="match status" value="1"/>
</dbReference>
<keyword evidence="5" id="KW-1185">Reference proteome</keyword>
<evidence type="ECO:0000256" key="1">
    <source>
        <dbReference type="ARBA" id="ARBA00022603"/>
    </source>
</evidence>
<dbReference type="EMBL" id="JAAIKB010000026">
    <property type="protein sequence ID" value="NGM24150.1"/>
    <property type="molecule type" value="Genomic_DNA"/>
</dbReference>
<keyword evidence="2" id="KW-0808">Transferase</keyword>
<dbReference type="AlphaFoldDB" id="A0A6M1LUJ6"/>
<accession>A0A6M1LUJ6</accession>
<dbReference type="CDD" id="cd00351">
    <property type="entry name" value="TS_Pyrimidine_HMase"/>
    <property type="match status" value="1"/>
</dbReference>
<evidence type="ECO:0000313" key="4">
    <source>
        <dbReference type="EMBL" id="NGM24150.1"/>
    </source>
</evidence>
<feature type="domain" description="Thymidylate synthase/dCMP hydroxymethylase" evidence="3">
    <location>
        <begin position="35"/>
        <end position="234"/>
    </location>
</feature>
<dbReference type="Proteomes" id="UP000475385">
    <property type="component" value="Unassembled WGS sequence"/>
</dbReference>
<name>A0A6M1LUJ6_9PROT</name>
<dbReference type="GO" id="GO:0004799">
    <property type="term" value="F:thymidylate synthase activity"/>
    <property type="evidence" value="ECO:0007669"/>
    <property type="project" value="TreeGrafter"/>
</dbReference>
<proteinExistence type="predicted"/>
<dbReference type="Pfam" id="PF00303">
    <property type="entry name" value="Thymidylat_synt"/>
    <property type="match status" value="1"/>
</dbReference>
<keyword evidence="1" id="KW-0489">Methyltransferase</keyword>
<dbReference type="InterPro" id="IPR045097">
    <property type="entry name" value="Thymidate_synth/dCMP_Mease"/>
</dbReference>
<evidence type="ECO:0000259" key="3">
    <source>
        <dbReference type="Pfam" id="PF00303"/>
    </source>
</evidence>
<dbReference type="GO" id="GO:0005829">
    <property type="term" value="C:cytosol"/>
    <property type="evidence" value="ECO:0007669"/>
    <property type="project" value="TreeGrafter"/>
</dbReference>
<dbReference type="PANTHER" id="PTHR11548">
    <property type="entry name" value="THYMIDYLATE SYNTHASE 1"/>
    <property type="match status" value="1"/>
</dbReference>
<dbReference type="InterPro" id="IPR036926">
    <property type="entry name" value="Thymidate_synth/dCMP_Mease_sf"/>
</dbReference>
<evidence type="ECO:0000313" key="5">
    <source>
        <dbReference type="Proteomes" id="UP000475385"/>
    </source>
</evidence>